<feature type="transmembrane region" description="Helical" evidence="5">
    <location>
        <begin position="126"/>
        <end position="148"/>
    </location>
</feature>
<evidence type="ECO:0000256" key="5">
    <source>
        <dbReference type="SAM" id="Phobius"/>
    </source>
</evidence>
<dbReference type="AlphaFoldDB" id="D6TUU8"/>
<feature type="transmembrane region" description="Helical" evidence="5">
    <location>
        <begin position="100"/>
        <end position="120"/>
    </location>
</feature>
<comment type="caution">
    <text evidence="6">The sequence shown here is derived from an EMBL/GenBank/DDBJ whole genome shotgun (WGS) entry which is preliminary data.</text>
</comment>
<dbReference type="EMBL" id="ADVG01000003">
    <property type="protein sequence ID" value="EFH85274.1"/>
    <property type="molecule type" value="Genomic_DNA"/>
</dbReference>
<evidence type="ECO:0008006" key="8">
    <source>
        <dbReference type="Google" id="ProtNLM"/>
    </source>
</evidence>
<feature type="transmembrane region" description="Helical" evidence="5">
    <location>
        <begin position="30"/>
        <end position="49"/>
    </location>
</feature>
<keyword evidence="3 5" id="KW-1133">Transmembrane helix</keyword>
<evidence type="ECO:0000313" key="6">
    <source>
        <dbReference type="EMBL" id="EFH85274.1"/>
    </source>
</evidence>
<evidence type="ECO:0000313" key="7">
    <source>
        <dbReference type="Proteomes" id="UP000004508"/>
    </source>
</evidence>
<dbReference type="Proteomes" id="UP000004508">
    <property type="component" value="Unassembled WGS sequence"/>
</dbReference>
<dbReference type="Pfam" id="PF13564">
    <property type="entry name" value="DoxX_2"/>
    <property type="match status" value="1"/>
</dbReference>
<dbReference type="InterPro" id="IPR032808">
    <property type="entry name" value="DoxX"/>
</dbReference>
<sequence length="163" mass="17477">MKHASSYQQTSGKGSSALWEKPAMISTLRVMQGVLALFFLYGGLLKLVPPDSLPGAALLAWLLAPLPKPLVSFTGITEMLGGLGLILPMSLRILPILTPLAAIGLLIEMIGAMIFIPFFYGFAPTAIPVVTGLLLAFVGYGCWVRLLTDSSDGRRNFRDGSLR</sequence>
<accession>D6TUU8</accession>
<evidence type="ECO:0000256" key="4">
    <source>
        <dbReference type="ARBA" id="ARBA00023136"/>
    </source>
</evidence>
<proteinExistence type="predicted"/>
<dbReference type="OrthoDB" id="3385086at2"/>
<dbReference type="InParanoid" id="D6TUU8"/>
<evidence type="ECO:0000256" key="2">
    <source>
        <dbReference type="ARBA" id="ARBA00022692"/>
    </source>
</evidence>
<dbReference type="STRING" id="485913.Krac_6457"/>
<keyword evidence="7" id="KW-1185">Reference proteome</keyword>
<organism evidence="6 7">
    <name type="scientific">Ktedonobacter racemifer DSM 44963</name>
    <dbReference type="NCBI Taxonomy" id="485913"/>
    <lineage>
        <taxon>Bacteria</taxon>
        <taxon>Bacillati</taxon>
        <taxon>Chloroflexota</taxon>
        <taxon>Ktedonobacteria</taxon>
        <taxon>Ktedonobacterales</taxon>
        <taxon>Ktedonobacteraceae</taxon>
        <taxon>Ktedonobacter</taxon>
    </lineage>
</organism>
<dbReference type="RefSeq" id="WP_007917430.1">
    <property type="nucleotide sequence ID" value="NZ_ADVG01000003.1"/>
</dbReference>
<comment type="subcellular location">
    <subcellularLocation>
        <location evidence="1">Membrane</location>
        <topology evidence="1">Multi-pass membrane protein</topology>
    </subcellularLocation>
</comment>
<evidence type="ECO:0000256" key="3">
    <source>
        <dbReference type="ARBA" id="ARBA00022989"/>
    </source>
</evidence>
<name>D6TUU8_KTERA</name>
<dbReference type="GO" id="GO:0016020">
    <property type="term" value="C:membrane"/>
    <property type="evidence" value="ECO:0007669"/>
    <property type="project" value="UniProtKB-SubCell"/>
</dbReference>
<gene>
    <name evidence="6" type="ORF">Krac_6457</name>
</gene>
<keyword evidence="4 5" id="KW-0472">Membrane</keyword>
<evidence type="ECO:0000256" key="1">
    <source>
        <dbReference type="ARBA" id="ARBA00004141"/>
    </source>
</evidence>
<feature type="transmembrane region" description="Helical" evidence="5">
    <location>
        <begin position="69"/>
        <end position="88"/>
    </location>
</feature>
<keyword evidence="2 5" id="KW-0812">Transmembrane</keyword>
<protein>
    <recommendedName>
        <fullName evidence="8">DoxX family protein</fullName>
    </recommendedName>
</protein>
<reference evidence="6 7" key="1">
    <citation type="journal article" date="2011" name="Stand. Genomic Sci.">
        <title>Non-contiguous finished genome sequence and contextual data of the filamentous soil bacterium Ktedonobacter racemifer type strain (SOSP1-21).</title>
        <authorList>
            <person name="Chang Y.J."/>
            <person name="Land M."/>
            <person name="Hauser L."/>
            <person name="Chertkov O."/>
            <person name="Del Rio T.G."/>
            <person name="Nolan M."/>
            <person name="Copeland A."/>
            <person name="Tice H."/>
            <person name="Cheng J.F."/>
            <person name="Lucas S."/>
            <person name="Han C."/>
            <person name="Goodwin L."/>
            <person name="Pitluck S."/>
            <person name="Ivanova N."/>
            <person name="Ovchinikova G."/>
            <person name="Pati A."/>
            <person name="Chen A."/>
            <person name="Palaniappan K."/>
            <person name="Mavromatis K."/>
            <person name="Liolios K."/>
            <person name="Brettin T."/>
            <person name="Fiebig A."/>
            <person name="Rohde M."/>
            <person name="Abt B."/>
            <person name="Goker M."/>
            <person name="Detter J.C."/>
            <person name="Woyke T."/>
            <person name="Bristow J."/>
            <person name="Eisen J.A."/>
            <person name="Markowitz V."/>
            <person name="Hugenholtz P."/>
            <person name="Kyrpides N.C."/>
            <person name="Klenk H.P."/>
            <person name="Lapidus A."/>
        </authorList>
    </citation>
    <scope>NUCLEOTIDE SEQUENCE [LARGE SCALE GENOMIC DNA]</scope>
    <source>
        <strain evidence="7">DSM 44963</strain>
    </source>
</reference>